<dbReference type="eggNOG" id="COG3119">
    <property type="taxonomic scope" value="Bacteria"/>
</dbReference>
<organism evidence="6 7">
    <name type="scientific">Acetobacter malorum</name>
    <dbReference type="NCBI Taxonomy" id="178901"/>
    <lineage>
        <taxon>Bacteria</taxon>
        <taxon>Pseudomonadati</taxon>
        <taxon>Pseudomonadota</taxon>
        <taxon>Alphaproteobacteria</taxon>
        <taxon>Acetobacterales</taxon>
        <taxon>Acetobacteraceae</taxon>
        <taxon>Acetobacter</taxon>
    </lineage>
</organism>
<keyword evidence="4" id="KW-0106">Calcium</keyword>
<dbReference type="PATRIC" id="fig|178901.10.peg.2830"/>
<comment type="caution">
    <text evidence="6">The sequence shown here is derived from an EMBL/GenBank/DDBJ whole genome shotgun (WGS) entry which is preliminary data.</text>
</comment>
<gene>
    <name evidence="6" type="ORF">Amal_02829</name>
</gene>
<dbReference type="EMBL" id="LVHD01000018">
    <property type="protein sequence ID" value="OAG77051.1"/>
    <property type="molecule type" value="Genomic_DNA"/>
</dbReference>
<dbReference type="GO" id="GO:0047753">
    <property type="term" value="F:choline-sulfatase activity"/>
    <property type="evidence" value="ECO:0007669"/>
    <property type="project" value="UniProtKB-EC"/>
</dbReference>
<dbReference type="InterPro" id="IPR000917">
    <property type="entry name" value="Sulfatase_N"/>
</dbReference>
<dbReference type="PROSITE" id="PS00523">
    <property type="entry name" value="SULFATASE_1"/>
    <property type="match status" value="1"/>
</dbReference>
<dbReference type="Proteomes" id="UP000077349">
    <property type="component" value="Unassembled WGS sequence"/>
</dbReference>
<dbReference type="InterPro" id="IPR024607">
    <property type="entry name" value="Sulfatase_CS"/>
</dbReference>
<protein>
    <submittedName>
        <fullName evidence="6">Choline-sulfatase</fullName>
        <ecNumber evidence="6">3.1.6.6</ecNumber>
    </submittedName>
</protein>
<evidence type="ECO:0000313" key="6">
    <source>
        <dbReference type="EMBL" id="OAG77051.1"/>
    </source>
</evidence>
<dbReference type="STRING" id="178901.AmDm5_2887"/>
<sequence>MQTFSRRRALSGGVALSALLLAPRKATAHAQQQPNIVWIVCHDIHASLLGCYGNALAATPAIDQMAHGGIRFDKAYATTPVCSPSRFSMLTGISPQSWAPAENMRSVAKVTSYIQALPQYMRAGGYYCTNNVFTDYNCDFDPQLIWDDCSITAHWRKRPKNTPFFSVYNYLITHESHIFETTPLVTDPQKVEVPPYLPDTPEIRDALARNIDMVNEQDKAVAYILGELEQDGLTEETIVFFLADHGGVAPRTKRYCYEGGLNVPFIVHFPQKYAHLAQRPLGQPSQDLVSLVDMAPTTLTLAGLDVPQIMQGQAIFGPASITPRHYAFSGRNRMDECYDLMRTVTDGHYRYIRNYMPHRIYGQHNSYEWMGRAYQSWQTEWLAGRLDQTQSAFWLPKPAEEFYDLRKDPHQVHNLAQNPEAQGRFRELSAVLDQHMLETHDNGFVPETTEKQGYFISREPGVYPLGALLPLANRAIARNAENKEQFYKLLSHHNEAIRYWAAIGLLILQDSLGAGMIGQVRQCFLAETSPSVRAIQSEILLNSNQGREAAPWLAATIRNPADSTAALAALVAVTGSRRTQALSIKPAVEEALNAKNVPTTLEGILMLFAVKSAAGYLDTVLAGTYRPLGTMKKEDPSALFRSPAGQLLFKAMGGMPGNPRI</sequence>
<accession>A0A087PND2</accession>
<dbReference type="GO" id="GO:0046872">
    <property type="term" value="F:metal ion binding"/>
    <property type="evidence" value="ECO:0007669"/>
    <property type="project" value="UniProtKB-KW"/>
</dbReference>
<comment type="similarity">
    <text evidence="1">Belongs to the sulfatase family.</text>
</comment>
<dbReference type="InterPro" id="IPR006311">
    <property type="entry name" value="TAT_signal"/>
</dbReference>
<proteinExistence type="inferred from homology"/>
<dbReference type="PANTHER" id="PTHR42693">
    <property type="entry name" value="ARYLSULFATASE FAMILY MEMBER"/>
    <property type="match status" value="1"/>
</dbReference>
<reference evidence="6 7" key="1">
    <citation type="submission" date="2016-03" db="EMBL/GenBank/DDBJ databases">
        <title>Draft genome sequence of Acetobacter malorum CECT 7742, a strain isolated from strawberry vinegar.</title>
        <authorList>
            <person name="Sainz F."/>
            <person name="Mas A."/>
            <person name="Torija M.J."/>
        </authorList>
    </citation>
    <scope>NUCLEOTIDE SEQUENCE [LARGE SCALE GENOMIC DNA]</scope>
    <source>
        <strain evidence="6 7">CECT 7742</strain>
    </source>
</reference>
<evidence type="ECO:0000313" key="7">
    <source>
        <dbReference type="Proteomes" id="UP000077349"/>
    </source>
</evidence>
<dbReference type="InterPro" id="IPR050738">
    <property type="entry name" value="Sulfatase"/>
</dbReference>
<dbReference type="SUPFAM" id="SSF53649">
    <property type="entry name" value="Alkaline phosphatase-like"/>
    <property type="match status" value="1"/>
</dbReference>
<dbReference type="CDD" id="cd16027">
    <property type="entry name" value="SGSH"/>
    <property type="match status" value="1"/>
</dbReference>
<evidence type="ECO:0000256" key="3">
    <source>
        <dbReference type="ARBA" id="ARBA00022801"/>
    </source>
</evidence>
<dbReference type="Pfam" id="PF00884">
    <property type="entry name" value="Sulfatase"/>
    <property type="match status" value="1"/>
</dbReference>
<evidence type="ECO:0000256" key="4">
    <source>
        <dbReference type="ARBA" id="ARBA00022837"/>
    </source>
</evidence>
<dbReference type="GO" id="GO:0004065">
    <property type="term" value="F:arylsulfatase activity"/>
    <property type="evidence" value="ECO:0007669"/>
    <property type="project" value="TreeGrafter"/>
</dbReference>
<dbReference type="EC" id="3.1.6.6" evidence="6"/>
<dbReference type="InterPro" id="IPR017850">
    <property type="entry name" value="Alkaline_phosphatase_core_sf"/>
</dbReference>
<name>A0A087PND2_9PROT</name>
<keyword evidence="2" id="KW-0479">Metal-binding</keyword>
<evidence type="ECO:0000256" key="2">
    <source>
        <dbReference type="ARBA" id="ARBA00022723"/>
    </source>
</evidence>
<evidence type="ECO:0000256" key="1">
    <source>
        <dbReference type="ARBA" id="ARBA00008779"/>
    </source>
</evidence>
<dbReference type="PROSITE" id="PS51318">
    <property type="entry name" value="TAT"/>
    <property type="match status" value="1"/>
</dbReference>
<dbReference type="AlphaFoldDB" id="A0A087PND2"/>
<dbReference type="PANTHER" id="PTHR42693:SF53">
    <property type="entry name" value="ENDO-4-O-SULFATASE"/>
    <property type="match status" value="1"/>
</dbReference>
<feature type="domain" description="Sulfatase N-terminal" evidence="5">
    <location>
        <begin position="34"/>
        <end position="303"/>
    </location>
</feature>
<keyword evidence="3 6" id="KW-0378">Hydrolase</keyword>
<evidence type="ECO:0000259" key="5">
    <source>
        <dbReference type="Pfam" id="PF00884"/>
    </source>
</evidence>
<dbReference type="Gene3D" id="3.40.720.10">
    <property type="entry name" value="Alkaline Phosphatase, subunit A"/>
    <property type="match status" value="1"/>
</dbReference>